<evidence type="ECO:0000256" key="1">
    <source>
        <dbReference type="SAM" id="MobiDB-lite"/>
    </source>
</evidence>
<proteinExistence type="predicted"/>
<evidence type="ECO:0000313" key="4">
    <source>
        <dbReference type="Proteomes" id="UP000681967"/>
    </source>
</evidence>
<feature type="region of interest" description="Disordered" evidence="1">
    <location>
        <begin position="30"/>
        <end position="51"/>
    </location>
</feature>
<dbReference type="Proteomes" id="UP000681720">
    <property type="component" value="Unassembled WGS sequence"/>
</dbReference>
<dbReference type="AlphaFoldDB" id="A0A8S3CA54"/>
<comment type="caution">
    <text evidence="2">The sequence shown here is derived from an EMBL/GenBank/DDBJ whole genome shotgun (WGS) entry which is preliminary data.</text>
</comment>
<feature type="non-terminal residue" evidence="2">
    <location>
        <position position="1"/>
    </location>
</feature>
<reference evidence="2" key="1">
    <citation type="submission" date="2021-02" db="EMBL/GenBank/DDBJ databases">
        <authorList>
            <person name="Nowell W R."/>
        </authorList>
    </citation>
    <scope>NUCLEOTIDE SEQUENCE</scope>
</reference>
<dbReference type="Proteomes" id="UP000681967">
    <property type="component" value="Unassembled WGS sequence"/>
</dbReference>
<name>A0A8S3CA54_9BILA</name>
<evidence type="ECO:0000313" key="2">
    <source>
        <dbReference type="EMBL" id="CAF4876923.1"/>
    </source>
</evidence>
<sequence length="51" mass="5553">CQGLSQRTETATEGLSDTIMSCLFAQDESTEHENIQTTTTTTKTISNEGIE</sequence>
<gene>
    <name evidence="2" type="ORF">BYL167_LOCUS51191</name>
    <name evidence="3" type="ORF">GIL414_LOCUS59629</name>
</gene>
<protein>
    <submittedName>
        <fullName evidence="2">Uncharacterized protein</fullName>
    </submittedName>
</protein>
<organism evidence="2 4">
    <name type="scientific">Rotaria magnacalcarata</name>
    <dbReference type="NCBI Taxonomy" id="392030"/>
    <lineage>
        <taxon>Eukaryota</taxon>
        <taxon>Metazoa</taxon>
        <taxon>Spiralia</taxon>
        <taxon>Gnathifera</taxon>
        <taxon>Rotifera</taxon>
        <taxon>Eurotatoria</taxon>
        <taxon>Bdelloidea</taxon>
        <taxon>Philodinida</taxon>
        <taxon>Philodinidae</taxon>
        <taxon>Rotaria</taxon>
    </lineage>
</organism>
<dbReference type="EMBL" id="CAJOBH010160477">
    <property type="protein sequence ID" value="CAF4876923.1"/>
    <property type="molecule type" value="Genomic_DNA"/>
</dbReference>
<dbReference type="EMBL" id="CAJOBJ010226384">
    <property type="protein sequence ID" value="CAF5044822.1"/>
    <property type="molecule type" value="Genomic_DNA"/>
</dbReference>
<evidence type="ECO:0000313" key="3">
    <source>
        <dbReference type="EMBL" id="CAF5044822.1"/>
    </source>
</evidence>
<accession>A0A8S3CA54</accession>